<geneLocation type="plasmid" evidence="2 5">
    <name>pSA1</name>
</geneLocation>
<dbReference type="SUPFAM" id="SSF54593">
    <property type="entry name" value="Glyoxalase/Bleomycin resistance protein/Dihydroxybiphenyl dioxygenase"/>
    <property type="match status" value="1"/>
</dbReference>
<dbReference type="PATRIC" id="fig|158500.4.peg.5020"/>
<evidence type="ECO:0000313" key="4">
    <source>
        <dbReference type="Proteomes" id="UP000024329"/>
    </source>
</evidence>
<evidence type="ECO:0000259" key="1">
    <source>
        <dbReference type="PROSITE" id="PS51819"/>
    </source>
</evidence>
<keyword evidence="3" id="KW-0560">Oxidoreductase</keyword>
<dbReference type="PROSITE" id="PS51819">
    <property type="entry name" value="VOC"/>
    <property type="match status" value="1"/>
</dbReference>
<accession>A0A031JIY0</accession>
<dbReference type="EMBL" id="CP017076">
    <property type="protein sequence ID" value="AOR78837.1"/>
    <property type="molecule type" value="Genomic_DNA"/>
</dbReference>
<dbReference type="Proteomes" id="UP000024329">
    <property type="component" value="Unassembled WGS sequence"/>
</dbReference>
<name>A0A031JIY0_9SPHN</name>
<dbReference type="eggNOG" id="COG0346">
    <property type="taxonomic scope" value="Bacteria"/>
</dbReference>
<evidence type="ECO:0000313" key="2">
    <source>
        <dbReference type="EMBL" id="AOR78837.1"/>
    </source>
</evidence>
<dbReference type="AlphaFoldDB" id="A0A031JIY0"/>
<protein>
    <submittedName>
        <fullName evidence="3">Glyoxalase/bleomycin resistance protein/dioxygenase</fullName>
    </submittedName>
</protein>
<gene>
    <name evidence="2" type="ORF">BES08_18135</name>
    <name evidence="3" type="ORF">BV97_04941</name>
</gene>
<evidence type="ECO:0000313" key="3">
    <source>
        <dbReference type="EMBL" id="EZP73187.1"/>
    </source>
</evidence>
<keyword evidence="3" id="KW-0223">Dioxygenase</keyword>
<dbReference type="InterPro" id="IPR004360">
    <property type="entry name" value="Glyas_Fos-R_dOase_dom"/>
</dbReference>
<dbReference type="Proteomes" id="UP000094626">
    <property type="component" value="Plasmid pSA1"/>
</dbReference>
<reference evidence="2" key="2">
    <citation type="submission" date="2016-08" db="EMBL/GenBank/DDBJ databases">
        <authorList>
            <person name="Seilhamer J.J."/>
        </authorList>
    </citation>
    <scope>NUCLEOTIDE SEQUENCE [LARGE SCALE GENOMIC DNA]</scope>
    <source>
        <strain evidence="2">SA1</strain>
        <plasmid evidence="2">pSA1</plasmid>
    </source>
</reference>
<feature type="domain" description="VOC" evidence="1">
    <location>
        <begin position="2"/>
        <end position="154"/>
    </location>
</feature>
<dbReference type="GO" id="GO:0051213">
    <property type="term" value="F:dioxygenase activity"/>
    <property type="evidence" value="ECO:0007669"/>
    <property type="project" value="UniProtKB-KW"/>
</dbReference>
<proteinExistence type="predicted"/>
<dbReference type="KEGG" id="nre:BES08_18135"/>
<dbReference type="InterPro" id="IPR029068">
    <property type="entry name" value="Glyas_Bleomycin-R_OHBP_Dase"/>
</dbReference>
<dbReference type="Gene3D" id="3.10.180.10">
    <property type="entry name" value="2,3-Dihydroxybiphenyl 1,2-Dioxygenase, domain 1"/>
    <property type="match status" value="1"/>
</dbReference>
<dbReference type="InterPro" id="IPR037523">
    <property type="entry name" value="VOC_core"/>
</dbReference>
<organism evidence="3 4">
    <name type="scientific">Novosphingobium resinovorum</name>
    <dbReference type="NCBI Taxonomy" id="158500"/>
    <lineage>
        <taxon>Bacteria</taxon>
        <taxon>Pseudomonadati</taxon>
        <taxon>Pseudomonadota</taxon>
        <taxon>Alphaproteobacteria</taxon>
        <taxon>Sphingomonadales</taxon>
        <taxon>Sphingomonadaceae</taxon>
        <taxon>Novosphingobium</taxon>
    </lineage>
</organism>
<reference evidence="5" key="3">
    <citation type="journal article" date="2017" name="J. Biotechnol.">
        <title>Complete genome sequence of Novosphingobium resinovorum SA1, a versatile xenobiotic-degrading bacterium capable of utilizing sulfanilic acid.</title>
        <authorList>
            <person name="Hegedus B."/>
            <person name="Kos P.B."/>
            <person name="Balint B."/>
            <person name="Maroti G."/>
            <person name="Gan H.M."/>
            <person name="Perei K."/>
            <person name="Rakhely G."/>
        </authorList>
    </citation>
    <scope>NUCLEOTIDE SEQUENCE [LARGE SCALE GENOMIC DNA]</scope>
    <source>
        <strain evidence="5">SA1</strain>
    </source>
</reference>
<reference evidence="3 4" key="1">
    <citation type="submission" date="2014-03" db="EMBL/GenBank/DDBJ databases">
        <title>Whole genome sequence of Novosphingobium resinovorum KF1.</title>
        <authorList>
            <person name="Gan H.M."/>
            <person name="Gan H.Y."/>
            <person name="Chew T.H."/>
            <person name="Savka M.A."/>
        </authorList>
    </citation>
    <scope>NUCLEOTIDE SEQUENCE [LARGE SCALE GENOMIC DNA]</scope>
    <source>
        <strain evidence="3 4">KF1</strain>
    </source>
</reference>
<evidence type="ECO:0000313" key="5">
    <source>
        <dbReference type="Proteomes" id="UP000094626"/>
    </source>
</evidence>
<dbReference type="Pfam" id="PF00903">
    <property type="entry name" value="Glyoxalase"/>
    <property type="match status" value="1"/>
</dbReference>
<sequence>MKFHHMALMVTNLEDAIRLWRDVMGFELGVETVIPDGAEPGPNTFMYPALLDDIFKIKGARSRMALLSSKDGAFIELQECLNPAITKTPEENLRYGHTGIHELGLLVTDIDGWFEKVRAAGYRTQTDYVWQCASMGRSFLFYDQDGNMIQLWENLGEPEWS</sequence>
<keyword evidence="2" id="KW-0614">Plasmid</keyword>
<dbReference type="OrthoDB" id="2613830at2"/>
<keyword evidence="5" id="KW-1185">Reference proteome</keyword>
<dbReference type="EMBL" id="JFYZ01000047">
    <property type="protein sequence ID" value="EZP73187.1"/>
    <property type="molecule type" value="Genomic_DNA"/>
</dbReference>
<dbReference type="RefSeq" id="WP_036529654.1">
    <property type="nucleotide sequence ID" value="NZ_CP017076.1"/>
</dbReference>